<gene>
    <name evidence="1" type="ORF">K8089_16115</name>
</gene>
<accession>A0A9X1QX04</accession>
<protein>
    <submittedName>
        <fullName evidence="1">Uncharacterized protein</fullName>
    </submittedName>
</protein>
<dbReference type="Proteomes" id="UP001139461">
    <property type="component" value="Unassembled WGS sequence"/>
</dbReference>
<dbReference type="RefSeq" id="WP_237604308.1">
    <property type="nucleotide sequence ID" value="NZ_JAIRBA010000091.1"/>
</dbReference>
<dbReference type="AlphaFoldDB" id="A0A9X1QX04"/>
<evidence type="ECO:0000313" key="2">
    <source>
        <dbReference type="Proteomes" id="UP001139461"/>
    </source>
</evidence>
<name>A0A9X1QX04_9FLAO</name>
<sequence>MQNDKILVEDKFVPILCKLPKEMLPTIEIINQFEKAEKNTKEIVKYLNWTKSDNEIITYNGYGMFELEIPANFDFLIDLKDPNGGIEIKSIIKQTMWNGMLPLNIIDLGYKTSCIIEFENGIPDRINELSYYADSDFKLRFALCNKSDKEIILNKRKTVANTVYN</sequence>
<organism evidence="1 2">
    <name type="scientific">Aequorivita vitellina</name>
    <dbReference type="NCBI Taxonomy" id="2874475"/>
    <lineage>
        <taxon>Bacteria</taxon>
        <taxon>Pseudomonadati</taxon>
        <taxon>Bacteroidota</taxon>
        <taxon>Flavobacteriia</taxon>
        <taxon>Flavobacteriales</taxon>
        <taxon>Flavobacteriaceae</taxon>
        <taxon>Aequorivita</taxon>
    </lineage>
</organism>
<reference evidence="1" key="1">
    <citation type="submission" date="2021-09" db="EMBL/GenBank/DDBJ databases">
        <title>Genome of Aequorivita sp. strain F47161.</title>
        <authorList>
            <person name="Wang Y."/>
        </authorList>
    </citation>
    <scope>NUCLEOTIDE SEQUENCE</scope>
    <source>
        <strain evidence="1">F47161</strain>
    </source>
</reference>
<evidence type="ECO:0000313" key="1">
    <source>
        <dbReference type="EMBL" id="MCG2420548.1"/>
    </source>
</evidence>
<proteinExistence type="predicted"/>
<dbReference type="EMBL" id="JAIRBA010000091">
    <property type="protein sequence ID" value="MCG2420548.1"/>
    <property type="molecule type" value="Genomic_DNA"/>
</dbReference>
<comment type="caution">
    <text evidence="1">The sequence shown here is derived from an EMBL/GenBank/DDBJ whole genome shotgun (WGS) entry which is preliminary data.</text>
</comment>
<keyword evidence="2" id="KW-1185">Reference proteome</keyword>